<evidence type="ECO:0000256" key="5">
    <source>
        <dbReference type="SAM" id="MobiDB-lite"/>
    </source>
</evidence>
<comment type="caution">
    <text evidence="7">The sequence shown here is derived from an EMBL/GenBank/DDBJ whole genome shotgun (WGS) entry which is preliminary data.</text>
</comment>
<evidence type="ECO:0000313" key="7">
    <source>
        <dbReference type="EMBL" id="KAF6027952.1"/>
    </source>
</evidence>
<evidence type="ECO:0000256" key="4">
    <source>
        <dbReference type="PROSITE-ProRule" id="PRU00125"/>
    </source>
</evidence>
<dbReference type="SMART" id="SM00132">
    <property type="entry name" value="LIM"/>
    <property type="match status" value="1"/>
</dbReference>
<dbReference type="SUPFAM" id="SSF57716">
    <property type="entry name" value="Glucocorticoid receptor-like (DNA-binding domain)"/>
    <property type="match status" value="1"/>
</dbReference>
<organism evidence="7 8">
    <name type="scientific">Bugula neritina</name>
    <name type="common">Brown bryozoan</name>
    <name type="synonym">Sertularia neritina</name>
    <dbReference type="NCBI Taxonomy" id="10212"/>
    <lineage>
        <taxon>Eukaryota</taxon>
        <taxon>Metazoa</taxon>
        <taxon>Spiralia</taxon>
        <taxon>Lophotrochozoa</taxon>
        <taxon>Bryozoa</taxon>
        <taxon>Gymnolaemata</taxon>
        <taxon>Cheilostomatida</taxon>
        <taxon>Flustrina</taxon>
        <taxon>Buguloidea</taxon>
        <taxon>Bugulidae</taxon>
        <taxon>Bugula</taxon>
    </lineage>
</organism>
<dbReference type="PANTHER" id="PTHR47020:SF1">
    <property type="entry name" value="HILLARIN"/>
    <property type="match status" value="1"/>
</dbReference>
<feature type="domain" description="LIM zinc-binding" evidence="6">
    <location>
        <begin position="29"/>
        <end position="94"/>
    </location>
</feature>
<feature type="region of interest" description="Disordered" evidence="5">
    <location>
        <begin position="342"/>
        <end position="361"/>
    </location>
</feature>
<reference evidence="7" key="1">
    <citation type="submission" date="2020-06" db="EMBL/GenBank/DDBJ databases">
        <title>Draft genome of Bugula neritina, a colonial animal packing powerful symbionts and potential medicines.</title>
        <authorList>
            <person name="Rayko M."/>
        </authorList>
    </citation>
    <scope>NUCLEOTIDE SEQUENCE [LARGE SCALE GENOMIC DNA]</scope>
    <source>
        <strain evidence="7">Kwan_BN1</strain>
    </source>
</reference>
<evidence type="ECO:0000313" key="8">
    <source>
        <dbReference type="Proteomes" id="UP000593567"/>
    </source>
</evidence>
<keyword evidence="3 4" id="KW-0440">LIM domain</keyword>
<dbReference type="EMBL" id="VXIV02002005">
    <property type="protein sequence ID" value="KAF6027952.1"/>
    <property type="molecule type" value="Genomic_DNA"/>
</dbReference>
<evidence type="ECO:0000256" key="1">
    <source>
        <dbReference type="ARBA" id="ARBA00022723"/>
    </source>
</evidence>
<keyword evidence="2 4" id="KW-0862">Zinc</keyword>
<evidence type="ECO:0000259" key="6">
    <source>
        <dbReference type="PROSITE" id="PS50023"/>
    </source>
</evidence>
<evidence type="ECO:0000256" key="3">
    <source>
        <dbReference type="ARBA" id="ARBA00023038"/>
    </source>
</evidence>
<accession>A0A7J7JNL4</accession>
<dbReference type="Pfam" id="PF00412">
    <property type="entry name" value="LIM"/>
    <property type="match status" value="1"/>
</dbReference>
<dbReference type="Gene3D" id="2.10.110.10">
    <property type="entry name" value="Cysteine Rich Protein"/>
    <property type="match status" value="1"/>
</dbReference>
<dbReference type="PROSITE" id="PS50023">
    <property type="entry name" value="LIM_DOMAIN_2"/>
    <property type="match status" value="1"/>
</dbReference>
<dbReference type="InterPro" id="IPR053041">
    <property type="entry name" value="Transglut-like_Superfamily_Mod"/>
</dbReference>
<gene>
    <name evidence="7" type="ORF">EB796_013770</name>
</gene>
<keyword evidence="8" id="KW-1185">Reference proteome</keyword>
<sequence>MATWKKTGENAVRPNKVANKFAHMTLPKDKCIRCDKVVYATERQVSTKGDAFHRHCFSCAEPTCRQKLNDRSAKTNPGDPEIYCKSHVPKTASWSIGPDAMNMMRLKQYSDMQKKLSKKATLRAANYDLNACAIQGEIQSQTLVKDKQDSKLHGVENNFPAVLVDANQHYQNDLRSRQEELEKKQKEEEDAMFKKFEAERRAVATEADKEIELEWESKLKDLIAMWEKNCIDEKEFQKRKAEARKDFDAKKNVRLRNKTMRVAQKQQRETSALVDRQGDVMLKLIKDQKEQLAKDMQEQLENAKHKASSGDTESEEAAEWLEGLGEESLNIEEVVTDIIGMTEAPPPKAPRNRKSDIMPDEEDDDFNKVFDDHVATVAENEQTTFTELVHILTGPFMSDLSKARAIYRWITYKDLNNIQFSETGMDSPMGLLRGIKYGTETYHTLFKRLCR</sequence>
<dbReference type="PANTHER" id="PTHR47020">
    <property type="entry name" value="HILLARIN"/>
    <property type="match status" value="1"/>
</dbReference>
<proteinExistence type="predicted"/>
<dbReference type="GO" id="GO:0046872">
    <property type="term" value="F:metal ion binding"/>
    <property type="evidence" value="ECO:0007669"/>
    <property type="project" value="UniProtKB-KW"/>
</dbReference>
<name>A0A7J7JNL4_BUGNE</name>
<keyword evidence="1 4" id="KW-0479">Metal-binding</keyword>
<dbReference type="AlphaFoldDB" id="A0A7J7JNL4"/>
<dbReference type="Proteomes" id="UP000593567">
    <property type="component" value="Unassembled WGS sequence"/>
</dbReference>
<dbReference type="OrthoDB" id="1679758at2759"/>
<evidence type="ECO:0000256" key="2">
    <source>
        <dbReference type="ARBA" id="ARBA00022833"/>
    </source>
</evidence>
<protein>
    <submittedName>
        <fullName evidence="7">Hil</fullName>
    </submittedName>
</protein>
<dbReference type="InterPro" id="IPR001781">
    <property type="entry name" value="Znf_LIM"/>
</dbReference>